<dbReference type="RefSeq" id="WP_038353075.1">
    <property type="nucleotide sequence ID" value="NZ_CP019962.1"/>
</dbReference>
<name>A0AAC9W2X4_EUBLI</name>
<dbReference type="KEGG" id="elim:B2M23_07200"/>
<protein>
    <submittedName>
        <fullName evidence="1">Uncharacterized protein</fullName>
    </submittedName>
</protein>
<dbReference type="Proteomes" id="UP000192391">
    <property type="component" value="Chromosome"/>
</dbReference>
<evidence type="ECO:0000313" key="2">
    <source>
        <dbReference type="Proteomes" id="UP000192391"/>
    </source>
</evidence>
<evidence type="ECO:0000313" key="1">
    <source>
        <dbReference type="EMBL" id="ARD65338.1"/>
    </source>
</evidence>
<reference evidence="2" key="1">
    <citation type="journal article" date="2017" name="Sci. Rep.">
        <title>Determination of the Genome and Primary Transcriptome of Syngas Fermenting Eubacterium limosum ATCC 8486.</title>
        <authorList>
            <person name="Song Y."/>
            <person name="Shin J."/>
            <person name="Jeong Y."/>
            <person name="Jin S."/>
            <person name="Lee J.K."/>
            <person name="Kim D.R."/>
            <person name="Kim S.C."/>
            <person name="Cho S."/>
            <person name="Cho B.K."/>
        </authorList>
    </citation>
    <scope>NUCLEOTIDE SEQUENCE [LARGE SCALE GENOMIC DNA]</scope>
    <source>
        <strain evidence="2">ATCC 8486</strain>
    </source>
</reference>
<accession>A0AAC9W2X4</accession>
<organism evidence="1 2">
    <name type="scientific">Eubacterium limosum</name>
    <dbReference type="NCBI Taxonomy" id="1736"/>
    <lineage>
        <taxon>Bacteria</taxon>
        <taxon>Bacillati</taxon>
        <taxon>Bacillota</taxon>
        <taxon>Clostridia</taxon>
        <taxon>Eubacteriales</taxon>
        <taxon>Eubacteriaceae</taxon>
        <taxon>Eubacterium</taxon>
    </lineage>
</organism>
<proteinExistence type="predicted"/>
<gene>
    <name evidence="1" type="ORF">B2M23_07200</name>
</gene>
<dbReference type="EMBL" id="CP019962">
    <property type="protein sequence ID" value="ARD65338.1"/>
    <property type="molecule type" value="Genomic_DNA"/>
</dbReference>
<sequence length="60" mass="7076">MDQYSLSFGGFGKVEKHDLRIAEVKHWINDVYEVGRTEAISNAEIEQQVRKSFYYRYSSV</sequence>
<dbReference type="AlphaFoldDB" id="A0AAC9W2X4"/>